<sequence>PGKMTEMAAEYCEKLFEEPIVYRPHPYTDIPYDRQADSDMQIPQVTYPEIIKLLKTR</sequence>
<dbReference type="EMBL" id="CAJOBA010072441">
    <property type="protein sequence ID" value="CAF4399177.1"/>
    <property type="molecule type" value="Genomic_DNA"/>
</dbReference>
<dbReference type="EMBL" id="CAJNOK010048913">
    <property type="protein sequence ID" value="CAF1593999.1"/>
    <property type="molecule type" value="Genomic_DNA"/>
</dbReference>
<name>A0A8S2G0W5_9BILA</name>
<comment type="caution">
    <text evidence="1">The sequence shown here is derived from an EMBL/GenBank/DDBJ whole genome shotgun (WGS) entry which is preliminary data.</text>
</comment>
<dbReference type="Proteomes" id="UP000677228">
    <property type="component" value="Unassembled WGS sequence"/>
</dbReference>
<evidence type="ECO:0000313" key="2">
    <source>
        <dbReference type="EMBL" id="CAF4399177.1"/>
    </source>
</evidence>
<proteinExistence type="predicted"/>
<gene>
    <name evidence="1" type="ORF">OVA965_LOCUS41700</name>
    <name evidence="2" type="ORF">TMI583_LOCUS43419</name>
</gene>
<protein>
    <submittedName>
        <fullName evidence="1">Uncharacterized protein</fullName>
    </submittedName>
</protein>
<organism evidence="1 3">
    <name type="scientific">Didymodactylos carnosus</name>
    <dbReference type="NCBI Taxonomy" id="1234261"/>
    <lineage>
        <taxon>Eukaryota</taxon>
        <taxon>Metazoa</taxon>
        <taxon>Spiralia</taxon>
        <taxon>Gnathifera</taxon>
        <taxon>Rotifera</taxon>
        <taxon>Eurotatoria</taxon>
        <taxon>Bdelloidea</taxon>
        <taxon>Philodinida</taxon>
        <taxon>Philodinidae</taxon>
        <taxon>Didymodactylos</taxon>
    </lineage>
</organism>
<dbReference type="Proteomes" id="UP000682733">
    <property type="component" value="Unassembled WGS sequence"/>
</dbReference>
<evidence type="ECO:0000313" key="3">
    <source>
        <dbReference type="Proteomes" id="UP000677228"/>
    </source>
</evidence>
<dbReference type="AlphaFoldDB" id="A0A8S2G0W5"/>
<feature type="non-terminal residue" evidence="1">
    <location>
        <position position="1"/>
    </location>
</feature>
<reference evidence="1" key="1">
    <citation type="submission" date="2021-02" db="EMBL/GenBank/DDBJ databases">
        <authorList>
            <person name="Nowell W R."/>
        </authorList>
    </citation>
    <scope>NUCLEOTIDE SEQUENCE</scope>
</reference>
<evidence type="ECO:0000313" key="1">
    <source>
        <dbReference type="EMBL" id="CAF1593999.1"/>
    </source>
</evidence>
<accession>A0A8S2G0W5</accession>